<dbReference type="STRING" id="1177982.SAMN04489711_101132"/>
<feature type="active site" description="Nucleophile" evidence="1">
    <location>
        <position position="115"/>
    </location>
</feature>
<accession>A0A1I1ZGL9</accession>
<evidence type="ECO:0000256" key="1">
    <source>
        <dbReference type="PIRSR" id="PIRSR015853-1"/>
    </source>
</evidence>
<dbReference type="Pfam" id="PF04951">
    <property type="entry name" value="Peptidase_M55"/>
    <property type="match status" value="1"/>
</dbReference>
<evidence type="ECO:0000313" key="4">
    <source>
        <dbReference type="Proteomes" id="UP000199119"/>
    </source>
</evidence>
<keyword evidence="4" id="KW-1185">Reference proteome</keyword>
<dbReference type="CDD" id="cd08663">
    <property type="entry name" value="DAP_dppA_1"/>
    <property type="match status" value="1"/>
</dbReference>
<dbReference type="SUPFAM" id="SSF63992">
    <property type="entry name" value="Dipeptide transport protein"/>
    <property type="match status" value="1"/>
</dbReference>
<dbReference type="AlphaFoldDB" id="A0A1I1ZGL9"/>
<dbReference type="InterPro" id="IPR027476">
    <property type="entry name" value="DppA_N"/>
</dbReference>
<sequence length="273" mass="28941">MKILISVDIEGVAGVYHPEQVRPGNPEYERARRLMAAEANAAIEGAFEGGAAEVFVNDSHGGFRNMPPELLDPRAQAIQGKPRYLSMVSGVELGVHGVCFIGYHARSRARGILAHTINSFAFERISLNGRELGEAGIYGALAGAYGVPVIAASGDDAFIAETRDLFPHASFVQTKRATGAGSGISLSPERACAAIREGVAQAVARAGQARPFCIDGPVTVVLEAQSVALADLFCQWPTLERIAPDALRFTAPDTESAVRMINCLSAMSSMLRS</sequence>
<dbReference type="OrthoDB" id="9785420at2"/>
<reference evidence="4" key="1">
    <citation type="submission" date="2016-10" db="EMBL/GenBank/DDBJ databases">
        <authorList>
            <person name="Varghese N."/>
            <person name="Submissions S."/>
        </authorList>
    </citation>
    <scope>NUCLEOTIDE SEQUENCE [LARGE SCALE GENOMIC DNA]</scope>
    <source>
        <strain evidence="4">DSM 27981</strain>
    </source>
</reference>
<dbReference type="InterPro" id="IPR036177">
    <property type="entry name" value="Peptidase_M55_sf"/>
</dbReference>
<dbReference type="EMBL" id="FONX01000001">
    <property type="protein sequence ID" value="SFE30974.1"/>
    <property type="molecule type" value="Genomic_DNA"/>
</dbReference>
<evidence type="ECO:0000256" key="2">
    <source>
        <dbReference type="PIRSR" id="PIRSR015853-2"/>
    </source>
</evidence>
<dbReference type="Gene3D" id="3.30.1360.130">
    <property type="entry name" value="Dipeptide transport protein"/>
    <property type="match status" value="1"/>
</dbReference>
<dbReference type="PIRSF" id="PIRSF015853">
    <property type="entry name" value="Pep_DppA"/>
    <property type="match status" value="1"/>
</dbReference>
<feature type="binding site" evidence="2">
    <location>
        <position position="8"/>
    </location>
    <ligand>
        <name>Zn(2+)</name>
        <dbReference type="ChEBI" id="CHEBI:29105"/>
        <label>1</label>
    </ligand>
</feature>
<keyword evidence="3" id="KW-0645">Protease</keyword>
<name>A0A1I1ZGL9_9BURK</name>
<feature type="binding site" evidence="2">
    <location>
        <position position="10"/>
    </location>
    <ligand>
        <name>Zn(2+)</name>
        <dbReference type="ChEBI" id="CHEBI:29105"/>
        <label>1</label>
    </ligand>
</feature>
<dbReference type="RefSeq" id="WP_092936579.1">
    <property type="nucleotide sequence ID" value="NZ_FONX01000001.1"/>
</dbReference>
<dbReference type="GO" id="GO:0046872">
    <property type="term" value="F:metal ion binding"/>
    <property type="evidence" value="ECO:0007669"/>
    <property type="project" value="UniProtKB-KW"/>
</dbReference>
<keyword evidence="2" id="KW-0479">Metal-binding</keyword>
<dbReference type="Gene3D" id="3.40.50.10780">
    <property type="entry name" value="Dipeptide transport protein"/>
    <property type="match status" value="1"/>
</dbReference>
<proteinExistence type="predicted"/>
<keyword evidence="2" id="KW-0862">Zinc</keyword>
<evidence type="ECO:0000313" key="3">
    <source>
        <dbReference type="EMBL" id="SFE30974.1"/>
    </source>
</evidence>
<dbReference type="Proteomes" id="UP000199119">
    <property type="component" value="Unassembled WGS sequence"/>
</dbReference>
<dbReference type="InterPro" id="IPR007035">
    <property type="entry name" value="Peptidase_M55"/>
</dbReference>
<organism evidence="3 4">
    <name type="scientific">Paracidovorax wautersii</name>
    <dbReference type="NCBI Taxonomy" id="1177982"/>
    <lineage>
        <taxon>Bacteria</taxon>
        <taxon>Pseudomonadati</taxon>
        <taxon>Pseudomonadota</taxon>
        <taxon>Betaproteobacteria</taxon>
        <taxon>Burkholderiales</taxon>
        <taxon>Comamonadaceae</taxon>
        <taxon>Paracidovorax</taxon>
    </lineage>
</organism>
<protein>
    <submittedName>
        <fullName evidence="3">D-aminopeptidase DppA. Metallo peptidase. MEROPS family M55</fullName>
    </submittedName>
</protein>
<feature type="binding site" evidence="2">
    <location>
        <position position="8"/>
    </location>
    <ligand>
        <name>Zn(2+)</name>
        <dbReference type="ChEBI" id="CHEBI:29105"/>
        <label>2</label>
    </ligand>
</feature>
<feature type="binding site" evidence="2">
    <location>
        <position position="104"/>
    </location>
    <ligand>
        <name>Zn(2+)</name>
        <dbReference type="ChEBI" id="CHEBI:29105"/>
        <label>2</label>
    </ligand>
</feature>
<keyword evidence="3" id="KW-0378">Hydrolase</keyword>
<gene>
    <name evidence="3" type="ORF">SAMN04489711_101132</name>
</gene>
<feature type="binding site" evidence="2">
    <location>
        <position position="60"/>
    </location>
    <ligand>
        <name>Zn(2+)</name>
        <dbReference type="ChEBI" id="CHEBI:29105"/>
        <label>2</label>
    </ligand>
</feature>
<dbReference type="GO" id="GO:0004177">
    <property type="term" value="F:aminopeptidase activity"/>
    <property type="evidence" value="ECO:0007669"/>
    <property type="project" value="UniProtKB-KW"/>
</dbReference>
<feature type="binding site" evidence="2">
    <location>
        <position position="134"/>
    </location>
    <ligand>
        <name>Zn(2+)</name>
        <dbReference type="ChEBI" id="CHEBI:29105"/>
        <label>2</label>
    </ligand>
</feature>
<keyword evidence="3" id="KW-0031">Aminopeptidase</keyword>